<evidence type="ECO:0000313" key="3">
    <source>
        <dbReference type="EMBL" id="ORX94100.1"/>
    </source>
</evidence>
<accession>A0A1Y1Y7U4</accession>
<dbReference type="EMBL" id="MCFA01000318">
    <property type="protein sequence ID" value="ORX94100.1"/>
    <property type="molecule type" value="Genomic_DNA"/>
</dbReference>
<feature type="region of interest" description="Disordered" evidence="2">
    <location>
        <begin position="44"/>
        <end position="79"/>
    </location>
</feature>
<dbReference type="SUPFAM" id="SSF48403">
    <property type="entry name" value="Ankyrin repeat"/>
    <property type="match status" value="1"/>
</dbReference>
<evidence type="ECO:0000256" key="2">
    <source>
        <dbReference type="SAM" id="MobiDB-lite"/>
    </source>
</evidence>
<sequence length="359" mass="39923">MRIIRCAPRPNGVRAFLETQIRGRHRFAPSRMLNPSALLCSRQTKQPPRSLAIDKQDNHPTPRLVDMPPRSRSDADPPPSCYAVAKPNTQDEFFMPFLNACRSDSIDLALRLVPGREAWMLTDGLNQAMQRGNLTLARRLFELGVMYDADTIDHSYLSLEAGKLLFEFGFQVNDPCVWGATFLTGLVKRNDIPYVRYALELGADPNLGPSLISSTSTSIRVGDMRPAENMGCCLNDAAAYSTPEMFALLLEYGAKLENAIPLHFAAGYGLDAAPRERIPMMEYLIGLGVDVNGLDQKSNHAQYGTPLQCAIKWGKVEEGKWLLRNGADPDKKSQWGSSARDYAARWAKYNELGTLLNNV</sequence>
<dbReference type="Gene3D" id="1.25.40.20">
    <property type="entry name" value="Ankyrin repeat-containing domain"/>
    <property type="match status" value="1"/>
</dbReference>
<dbReference type="InterPro" id="IPR051616">
    <property type="entry name" value="Cul2-RING_E3_ligase_SR"/>
</dbReference>
<proteinExistence type="predicted"/>
<feature type="repeat" description="ANK" evidence="1">
    <location>
        <begin position="257"/>
        <end position="296"/>
    </location>
</feature>
<organism evidence="3 4">
    <name type="scientific">Clohesyomyces aquaticus</name>
    <dbReference type="NCBI Taxonomy" id="1231657"/>
    <lineage>
        <taxon>Eukaryota</taxon>
        <taxon>Fungi</taxon>
        <taxon>Dikarya</taxon>
        <taxon>Ascomycota</taxon>
        <taxon>Pezizomycotina</taxon>
        <taxon>Dothideomycetes</taxon>
        <taxon>Pleosporomycetidae</taxon>
        <taxon>Pleosporales</taxon>
        <taxon>Lindgomycetaceae</taxon>
        <taxon>Clohesyomyces</taxon>
    </lineage>
</organism>
<dbReference type="PROSITE" id="PS50088">
    <property type="entry name" value="ANK_REPEAT"/>
    <property type="match status" value="1"/>
</dbReference>
<protein>
    <submittedName>
        <fullName evidence="3">Ankyrin repeat-containing domain protein</fullName>
    </submittedName>
</protein>
<dbReference type="PANTHER" id="PTHR46224:SF64">
    <property type="entry name" value="IQ MOTIF AND ANKYRIN REPEAT DOMAIN-CONTAINING PROTEIN 1"/>
    <property type="match status" value="1"/>
</dbReference>
<dbReference type="InterPro" id="IPR036770">
    <property type="entry name" value="Ankyrin_rpt-contain_sf"/>
</dbReference>
<evidence type="ECO:0000256" key="1">
    <source>
        <dbReference type="PROSITE-ProRule" id="PRU00023"/>
    </source>
</evidence>
<gene>
    <name evidence="3" type="ORF">BCR34DRAFT_580178</name>
</gene>
<dbReference type="OrthoDB" id="1722345at2759"/>
<keyword evidence="1" id="KW-0040">ANK repeat</keyword>
<dbReference type="STRING" id="1231657.A0A1Y1Y7U4"/>
<dbReference type="AlphaFoldDB" id="A0A1Y1Y7U4"/>
<evidence type="ECO:0000313" key="4">
    <source>
        <dbReference type="Proteomes" id="UP000193144"/>
    </source>
</evidence>
<comment type="caution">
    <text evidence="3">The sequence shown here is derived from an EMBL/GenBank/DDBJ whole genome shotgun (WGS) entry which is preliminary data.</text>
</comment>
<name>A0A1Y1Y7U4_9PLEO</name>
<dbReference type="InterPro" id="IPR002110">
    <property type="entry name" value="Ankyrin_rpt"/>
</dbReference>
<keyword evidence="4" id="KW-1185">Reference proteome</keyword>
<reference evidence="3 4" key="1">
    <citation type="submission" date="2016-07" db="EMBL/GenBank/DDBJ databases">
        <title>Pervasive Adenine N6-methylation of Active Genes in Fungi.</title>
        <authorList>
            <consortium name="DOE Joint Genome Institute"/>
            <person name="Mondo S.J."/>
            <person name="Dannebaum R.O."/>
            <person name="Kuo R.C."/>
            <person name="Labutti K."/>
            <person name="Haridas S."/>
            <person name="Kuo A."/>
            <person name="Salamov A."/>
            <person name="Ahrendt S.R."/>
            <person name="Lipzen A."/>
            <person name="Sullivan W."/>
            <person name="Andreopoulos W.B."/>
            <person name="Clum A."/>
            <person name="Lindquist E."/>
            <person name="Daum C."/>
            <person name="Ramamoorthy G.K."/>
            <person name="Gryganskyi A."/>
            <person name="Culley D."/>
            <person name="Magnuson J.K."/>
            <person name="James T.Y."/>
            <person name="O'Malley M.A."/>
            <person name="Stajich J.E."/>
            <person name="Spatafora J.W."/>
            <person name="Visel A."/>
            <person name="Grigoriev I.V."/>
        </authorList>
    </citation>
    <scope>NUCLEOTIDE SEQUENCE [LARGE SCALE GENOMIC DNA]</scope>
    <source>
        <strain evidence="3 4">CBS 115471</strain>
    </source>
</reference>
<dbReference type="PANTHER" id="PTHR46224">
    <property type="entry name" value="ANKYRIN REPEAT FAMILY PROTEIN"/>
    <property type="match status" value="1"/>
</dbReference>
<dbReference type="Proteomes" id="UP000193144">
    <property type="component" value="Unassembled WGS sequence"/>
</dbReference>
<dbReference type="SMART" id="SM00248">
    <property type="entry name" value="ANK"/>
    <property type="match status" value="3"/>
</dbReference>
<dbReference type="Pfam" id="PF00023">
    <property type="entry name" value="Ank"/>
    <property type="match status" value="1"/>
</dbReference>